<name>A0ABT6DJP7_9BACT</name>
<organism evidence="2 3">
    <name type="scientific">Bdellovibrio svalbardensis</name>
    <dbReference type="NCBI Taxonomy" id="2972972"/>
    <lineage>
        <taxon>Bacteria</taxon>
        <taxon>Pseudomonadati</taxon>
        <taxon>Bdellovibrionota</taxon>
        <taxon>Bdellovibrionia</taxon>
        <taxon>Bdellovibrionales</taxon>
        <taxon>Pseudobdellovibrionaceae</taxon>
        <taxon>Bdellovibrio</taxon>
    </lineage>
</organism>
<accession>A0ABT6DJP7</accession>
<comment type="caution">
    <text evidence="2">The sequence shown here is derived from an EMBL/GenBank/DDBJ whole genome shotgun (WGS) entry which is preliminary data.</text>
</comment>
<feature type="transmembrane region" description="Helical" evidence="1">
    <location>
        <begin position="6"/>
        <end position="25"/>
    </location>
</feature>
<dbReference type="EMBL" id="JANRMI010000002">
    <property type="protein sequence ID" value="MDG0816440.1"/>
    <property type="molecule type" value="Genomic_DNA"/>
</dbReference>
<keyword evidence="1" id="KW-0472">Membrane</keyword>
<evidence type="ECO:0000313" key="3">
    <source>
        <dbReference type="Proteomes" id="UP001152321"/>
    </source>
</evidence>
<reference evidence="2" key="1">
    <citation type="submission" date="2022-08" db="EMBL/GenBank/DDBJ databases">
        <title>Novel Bdellovibrio Species Isolated from Svalbard: Designation Bdellovibrio svalbardensis.</title>
        <authorList>
            <person name="Mitchell R.J."/>
            <person name="Choi S.Y."/>
        </authorList>
    </citation>
    <scope>NUCLEOTIDE SEQUENCE</scope>
    <source>
        <strain evidence="2">PAP01</strain>
    </source>
</reference>
<feature type="transmembrane region" description="Helical" evidence="1">
    <location>
        <begin position="46"/>
        <end position="69"/>
    </location>
</feature>
<proteinExistence type="predicted"/>
<keyword evidence="1" id="KW-1133">Transmembrane helix</keyword>
<protein>
    <submittedName>
        <fullName evidence="2">Uncharacterized protein</fullName>
    </submittedName>
</protein>
<dbReference type="RefSeq" id="WP_277577919.1">
    <property type="nucleotide sequence ID" value="NZ_JANRMI010000002.1"/>
</dbReference>
<keyword evidence="1" id="KW-0812">Transmembrane</keyword>
<evidence type="ECO:0000256" key="1">
    <source>
        <dbReference type="SAM" id="Phobius"/>
    </source>
</evidence>
<evidence type="ECO:0000313" key="2">
    <source>
        <dbReference type="EMBL" id="MDG0816440.1"/>
    </source>
</evidence>
<sequence>MTKIEIIGSVVFILIGIIGLKPMIYNFKQAYNNQIPSISEARRIALMFYFGLGIVLCPLICGLLLYLMYIRLI</sequence>
<keyword evidence="3" id="KW-1185">Reference proteome</keyword>
<dbReference type="Proteomes" id="UP001152321">
    <property type="component" value="Unassembled WGS sequence"/>
</dbReference>
<gene>
    <name evidence="2" type="ORF">NWE73_08705</name>
</gene>